<organism evidence="9 10">
    <name type="scientific">Pseudozyma flocculosa PF-1</name>
    <dbReference type="NCBI Taxonomy" id="1277687"/>
    <lineage>
        <taxon>Eukaryota</taxon>
        <taxon>Fungi</taxon>
        <taxon>Dikarya</taxon>
        <taxon>Basidiomycota</taxon>
        <taxon>Ustilaginomycotina</taxon>
        <taxon>Ustilaginomycetes</taxon>
        <taxon>Ustilaginales</taxon>
        <taxon>Ustilaginaceae</taxon>
        <taxon>Pseudozyma</taxon>
    </lineage>
</organism>
<comment type="similarity">
    <text evidence="2">Belongs to the SLX4 family.</text>
</comment>
<sequence length="321" mass="35214">MFLLPLRPLCCKAQRLGPFHLFRSVSTSVSNSVSMPSGSNSLRDLSQWSIAELQRETKRYGFKPSKSRPVLLEQLRAVYMALGTDQEGGGDVGFVPPDIHDSFADEEVQRVEQDDGVAALATGKSKGKAKAKGRKSDPIDLSDLESPPARRRRLVDSCIGGRGLLNAVEEQGGQEVEEEGDLTRQLRLEAASTSSSVSSDDVPLSTLFPIPSTSSPSSSPLKRDAKTKPKSKSSKAAAATTASGQSLPYHEFAACIRSDEQLYDRILRYEPIPLDEVVSILAKSAIHIDTGRKKELLKVWLDRQSICFYSEELTGRRRARH</sequence>
<evidence type="ECO:0000256" key="6">
    <source>
        <dbReference type="ARBA" id="ARBA00023242"/>
    </source>
</evidence>
<accession>A0A061H9G9</accession>
<comment type="subcellular location">
    <subcellularLocation>
        <location evidence="1">Nucleus</location>
    </subcellularLocation>
</comment>
<dbReference type="GeneID" id="19320956"/>
<keyword evidence="3" id="KW-0227">DNA damage</keyword>
<evidence type="ECO:0000256" key="8">
    <source>
        <dbReference type="SAM" id="MobiDB-lite"/>
    </source>
</evidence>
<dbReference type="OrthoDB" id="5576441at2759"/>
<dbReference type="eggNOG" id="ENOG502SC3D">
    <property type="taxonomic scope" value="Eukaryota"/>
</dbReference>
<feature type="region of interest" description="Disordered" evidence="8">
    <location>
        <begin position="118"/>
        <end position="148"/>
    </location>
</feature>
<name>A0A061H9G9_9BASI</name>
<dbReference type="Proteomes" id="UP000053664">
    <property type="component" value="Unassembled WGS sequence"/>
</dbReference>
<dbReference type="AlphaFoldDB" id="A0A061H9G9"/>
<evidence type="ECO:0000256" key="3">
    <source>
        <dbReference type="ARBA" id="ARBA00022763"/>
    </source>
</evidence>
<dbReference type="KEGG" id="pfp:PFL1_06889"/>
<dbReference type="RefSeq" id="XP_007880998.1">
    <property type="nucleotide sequence ID" value="XM_007882807.1"/>
</dbReference>
<evidence type="ECO:0000256" key="4">
    <source>
        <dbReference type="ARBA" id="ARBA00023172"/>
    </source>
</evidence>
<feature type="compositionally biased region" description="Low complexity" evidence="8">
    <location>
        <begin position="192"/>
        <end position="220"/>
    </location>
</feature>
<dbReference type="GO" id="GO:0006310">
    <property type="term" value="P:DNA recombination"/>
    <property type="evidence" value="ECO:0007669"/>
    <property type="project" value="UniProtKB-KW"/>
</dbReference>
<gene>
    <name evidence="9" type="ORF">PFL1_06889</name>
</gene>
<dbReference type="EMBL" id="KE361640">
    <property type="protein sequence ID" value="EPQ27256.1"/>
    <property type="molecule type" value="Genomic_DNA"/>
</dbReference>
<evidence type="ECO:0000313" key="10">
    <source>
        <dbReference type="Proteomes" id="UP000053664"/>
    </source>
</evidence>
<keyword evidence="5" id="KW-0234">DNA repair</keyword>
<evidence type="ECO:0000256" key="2">
    <source>
        <dbReference type="ARBA" id="ARBA00006661"/>
    </source>
</evidence>
<evidence type="ECO:0000256" key="7">
    <source>
        <dbReference type="ARBA" id="ARBA00029496"/>
    </source>
</evidence>
<evidence type="ECO:0000256" key="5">
    <source>
        <dbReference type="ARBA" id="ARBA00023204"/>
    </source>
</evidence>
<protein>
    <recommendedName>
        <fullName evidence="7">Structure-specific endonuclease subunit SLX4</fullName>
    </recommendedName>
</protein>
<reference evidence="9 10" key="1">
    <citation type="journal article" date="2013" name="Plant Cell">
        <title>The transition from a phytopathogenic smut ancestor to an anamorphic biocontrol agent deciphered by comparative whole-genome analysis.</title>
        <authorList>
            <person name="Lefebvre F."/>
            <person name="Joly D.L."/>
            <person name="Labbe C."/>
            <person name="Teichmann B."/>
            <person name="Linning R."/>
            <person name="Belzile F."/>
            <person name="Bakkeren G."/>
            <person name="Belanger R.R."/>
        </authorList>
    </citation>
    <scope>NUCLEOTIDE SEQUENCE [LARGE SCALE GENOMIC DNA]</scope>
    <source>
        <strain evidence="9 10">PF-1</strain>
    </source>
</reference>
<dbReference type="GO" id="GO:0033557">
    <property type="term" value="C:Slx1-Slx4 complex"/>
    <property type="evidence" value="ECO:0007669"/>
    <property type="project" value="InterPro"/>
</dbReference>
<keyword evidence="4" id="KW-0233">DNA recombination</keyword>
<feature type="region of interest" description="Disordered" evidence="8">
    <location>
        <begin position="192"/>
        <end position="242"/>
    </location>
</feature>
<evidence type="ECO:0000256" key="1">
    <source>
        <dbReference type="ARBA" id="ARBA00004123"/>
    </source>
</evidence>
<dbReference type="GO" id="GO:0006281">
    <property type="term" value="P:DNA repair"/>
    <property type="evidence" value="ECO:0007669"/>
    <property type="project" value="UniProtKB-KW"/>
</dbReference>
<dbReference type="HOGENOM" id="CLU_900711_0_0_1"/>
<dbReference type="Pfam" id="PF09494">
    <property type="entry name" value="Slx4"/>
    <property type="match status" value="1"/>
</dbReference>
<keyword evidence="6" id="KW-0539">Nucleus</keyword>
<evidence type="ECO:0000313" key="9">
    <source>
        <dbReference type="EMBL" id="EPQ27256.1"/>
    </source>
</evidence>
<dbReference type="GO" id="GO:0006260">
    <property type="term" value="P:DNA replication"/>
    <property type="evidence" value="ECO:0007669"/>
    <property type="project" value="InterPro"/>
</dbReference>
<proteinExistence type="inferred from homology"/>
<dbReference type="InterPro" id="IPR018574">
    <property type="entry name" value="Structure-sp_endonuc_su_Slx4"/>
</dbReference>